<evidence type="ECO:0000256" key="12">
    <source>
        <dbReference type="SAM" id="SignalP"/>
    </source>
</evidence>
<dbReference type="EC" id="4.3.2.5" evidence="1"/>
<name>A0AA88L6G3_ARTSF</name>
<dbReference type="PANTHER" id="PTHR10680">
    <property type="entry name" value="PEPTIDYL-GLYCINE ALPHA-AMIDATING MONOOXYGENASE"/>
    <property type="match status" value="1"/>
</dbReference>
<sequence>MQAVNILCCLFVFEPGLADLSSKWNNIRSRFEKPPPLWFMPTSLQREEILSDFETSGKPKESSWPDVPTELGQISGVAVDMFDRPVVFHRGPVTWDSTSFDISHRYRKIADGPIDVDTIVTLDPVTGDVLKSWGSGLFYMPHGLTVDVNGNTWVTDVALHQIFKFKPNSTKPALILGRRFSPGSDENHFCKPTSIAVASTGTFYVADGYCNNRIMMYSSGGTLIGQIGRQGSQLFPNMLDQFLIPHGLVLIEDQDKLCVADRENSRISCFNAGLKELERFGEPLVVSDTKFSGRPYGITAHGSRIFAVTGSSFGWGIQRPKGYTLSAENGKVIDTWNSLNGLKNPHDIAISSDGNTLYVAEIGPNVLTKFDLE</sequence>
<evidence type="ECO:0000256" key="7">
    <source>
        <dbReference type="ARBA" id="ARBA00023239"/>
    </source>
</evidence>
<evidence type="ECO:0000313" key="14">
    <source>
        <dbReference type="Proteomes" id="UP001187531"/>
    </source>
</evidence>
<dbReference type="GO" id="GO:0046872">
    <property type="term" value="F:metal ion binding"/>
    <property type="evidence" value="ECO:0007669"/>
    <property type="project" value="UniProtKB-KW"/>
</dbReference>
<dbReference type="GO" id="GO:0005576">
    <property type="term" value="C:extracellular region"/>
    <property type="evidence" value="ECO:0007669"/>
    <property type="project" value="TreeGrafter"/>
</dbReference>
<dbReference type="GO" id="GO:0016020">
    <property type="term" value="C:membrane"/>
    <property type="evidence" value="ECO:0007669"/>
    <property type="project" value="InterPro"/>
</dbReference>
<dbReference type="Gene3D" id="2.120.10.30">
    <property type="entry name" value="TolB, C-terminal domain"/>
    <property type="match status" value="1"/>
</dbReference>
<dbReference type="SUPFAM" id="SSF101898">
    <property type="entry name" value="NHL repeat"/>
    <property type="match status" value="1"/>
</dbReference>
<dbReference type="AlphaFoldDB" id="A0AA88L6G3"/>
<keyword evidence="4" id="KW-0677">Repeat</keyword>
<feature type="binding site" evidence="9">
    <location>
        <position position="246"/>
    </location>
    <ligand>
        <name>Zn(2+)</name>
        <dbReference type="ChEBI" id="CHEBI:29105"/>
        <note>catalytic</note>
    </ligand>
</feature>
<feature type="binding site" evidence="8">
    <location>
        <position position="90"/>
    </location>
    <ligand>
        <name>a protein</name>
        <dbReference type="ChEBI" id="CHEBI:16541"/>
    </ligand>
    <ligandPart>
        <name>C-terminal Xaa-(2S)-2-hydroxyglycine residue</name>
        <dbReference type="ChEBI" id="CHEBI:142768"/>
    </ligandPart>
</feature>
<keyword evidence="3 12" id="KW-0732">Signal</keyword>
<dbReference type="InterPro" id="IPR000720">
    <property type="entry name" value="PHM/PAL"/>
</dbReference>
<dbReference type="InterPro" id="IPR001258">
    <property type="entry name" value="NHL_repeat"/>
</dbReference>
<evidence type="ECO:0000256" key="9">
    <source>
        <dbReference type="PIRSR" id="PIRSR600720-2"/>
    </source>
</evidence>
<keyword evidence="9" id="KW-0106">Calcium</keyword>
<evidence type="ECO:0000256" key="2">
    <source>
        <dbReference type="ARBA" id="ARBA00022723"/>
    </source>
</evidence>
<feature type="binding site" evidence="9">
    <location>
        <position position="142"/>
    </location>
    <ligand>
        <name>Zn(2+)</name>
        <dbReference type="ChEBI" id="CHEBI:29105"/>
        <note>catalytic</note>
    </ligand>
</feature>
<evidence type="ECO:0000256" key="4">
    <source>
        <dbReference type="ARBA" id="ARBA00022737"/>
    </source>
</evidence>
<evidence type="ECO:0000256" key="10">
    <source>
        <dbReference type="PIRSR" id="PIRSR600720-3"/>
    </source>
</evidence>
<evidence type="ECO:0000256" key="1">
    <source>
        <dbReference type="ARBA" id="ARBA00012343"/>
    </source>
</evidence>
<organism evidence="13 14">
    <name type="scientific">Artemia franciscana</name>
    <name type="common">Brine shrimp</name>
    <name type="synonym">Artemia sanfranciscana</name>
    <dbReference type="NCBI Taxonomy" id="6661"/>
    <lineage>
        <taxon>Eukaryota</taxon>
        <taxon>Metazoa</taxon>
        <taxon>Ecdysozoa</taxon>
        <taxon>Arthropoda</taxon>
        <taxon>Crustacea</taxon>
        <taxon>Branchiopoda</taxon>
        <taxon>Anostraca</taxon>
        <taxon>Artemiidae</taxon>
        <taxon>Artemia</taxon>
    </lineage>
</organism>
<dbReference type="Proteomes" id="UP001187531">
    <property type="component" value="Unassembled WGS sequence"/>
</dbReference>
<feature type="repeat" description="NHL" evidence="11">
    <location>
        <begin position="127"/>
        <end position="168"/>
    </location>
</feature>
<feature type="chain" id="PRO_5041657644" description="peptidylamidoglycolate lyase" evidence="12">
    <location>
        <begin position="19"/>
        <end position="373"/>
    </location>
</feature>
<evidence type="ECO:0000313" key="13">
    <source>
        <dbReference type="EMBL" id="KAK2718737.1"/>
    </source>
</evidence>
<dbReference type="GO" id="GO:0006518">
    <property type="term" value="P:peptide metabolic process"/>
    <property type="evidence" value="ECO:0007669"/>
    <property type="project" value="InterPro"/>
</dbReference>
<accession>A0AA88L6G3</accession>
<keyword evidence="6" id="KW-0325">Glycoprotein</keyword>
<evidence type="ECO:0000256" key="11">
    <source>
        <dbReference type="PROSITE-ProRule" id="PRU00504"/>
    </source>
</evidence>
<keyword evidence="7" id="KW-0456">Lyase</keyword>
<keyword evidence="9" id="KW-0862">Zinc</keyword>
<protein>
    <recommendedName>
        <fullName evidence="1">peptidylamidoglycolate lyase</fullName>
        <ecNumber evidence="1">4.3.2.5</ecNumber>
    </recommendedName>
</protein>
<evidence type="ECO:0000256" key="6">
    <source>
        <dbReference type="ARBA" id="ARBA00023180"/>
    </source>
</evidence>
<gene>
    <name evidence="13" type="ORF">QYM36_005912</name>
</gene>
<dbReference type="PRINTS" id="PR00790">
    <property type="entry name" value="PAMONOXGNASE"/>
</dbReference>
<dbReference type="InterPro" id="IPR011042">
    <property type="entry name" value="6-blade_b-propeller_TolB-like"/>
</dbReference>
<dbReference type="GO" id="GO:0004598">
    <property type="term" value="F:peptidylamidoglycolate lyase activity"/>
    <property type="evidence" value="ECO:0007669"/>
    <property type="project" value="UniProtKB-EC"/>
</dbReference>
<feature type="binding site" evidence="8">
    <location>
        <position position="209"/>
    </location>
    <ligand>
        <name>a protein</name>
        <dbReference type="ChEBI" id="CHEBI:16541"/>
    </ligand>
    <ligandPart>
        <name>C-terminal Xaa-(2S)-2-hydroxyglycine residue</name>
        <dbReference type="ChEBI" id="CHEBI:142768"/>
    </ligandPart>
</feature>
<feature type="binding site" evidence="9">
    <location>
        <position position="144"/>
    </location>
    <ligand>
        <name>Ca(2+)</name>
        <dbReference type="ChEBI" id="CHEBI:29108"/>
        <note>structural</note>
    </ligand>
</feature>
<comment type="cofactor">
    <cofactor evidence="9">
        <name>Zn(2+)</name>
        <dbReference type="ChEBI" id="CHEBI:29105"/>
    </cofactor>
    <text evidence="9">Binds one Zn(2+) ion per subunit.</text>
</comment>
<feature type="binding site" evidence="9">
    <location>
        <position position="347"/>
    </location>
    <ligand>
        <name>Ca(2+)</name>
        <dbReference type="ChEBI" id="CHEBI:29108"/>
        <note>structural</note>
    </ligand>
</feature>
<reference evidence="13" key="1">
    <citation type="submission" date="2023-07" db="EMBL/GenBank/DDBJ databases">
        <title>Chromosome-level genome assembly of Artemia franciscana.</title>
        <authorList>
            <person name="Jo E."/>
        </authorList>
    </citation>
    <scope>NUCLEOTIDE SEQUENCE</scope>
    <source>
        <tissue evidence="13">Whole body</tissue>
    </source>
</reference>
<keyword evidence="2 9" id="KW-0479">Metal-binding</keyword>
<evidence type="ECO:0000256" key="5">
    <source>
        <dbReference type="ARBA" id="ARBA00023157"/>
    </source>
</evidence>
<feature type="signal peptide" evidence="12">
    <location>
        <begin position="1"/>
        <end position="18"/>
    </location>
</feature>
<dbReference type="PANTHER" id="PTHR10680:SF36">
    <property type="entry name" value="PEPTIDYL-ALPHA-HYDROXYGLYCINE ALPHA-AMIDATING LYASE 1"/>
    <property type="match status" value="1"/>
</dbReference>
<dbReference type="EMBL" id="JAVRJZ010000009">
    <property type="protein sequence ID" value="KAK2718737.1"/>
    <property type="molecule type" value="Genomic_DNA"/>
</dbReference>
<comment type="caution">
    <text evidence="13">The sequence shown here is derived from an EMBL/GenBank/DDBJ whole genome shotgun (WGS) entry which is preliminary data.</text>
</comment>
<dbReference type="CDD" id="cd14958">
    <property type="entry name" value="NHL_PAL_like"/>
    <property type="match status" value="1"/>
</dbReference>
<feature type="binding site" evidence="9">
    <location>
        <position position="77"/>
    </location>
    <ligand>
        <name>Ca(2+)</name>
        <dbReference type="ChEBI" id="CHEBI:29108"/>
        <note>structural</note>
    </ligand>
</feature>
<feature type="binding site" evidence="9">
    <location>
        <position position="346"/>
    </location>
    <ligand>
        <name>Zn(2+)</name>
        <dbReference type="ChEBI" id="CHEBI:29105"/>
        <note>catalytic</note>
    </ligand>
</feature>
<feature type="disulfide bond" evidence="10">
    <location>
        <begin position="258"/>
        <end position="269"/>
    </location>
</feature>
<proteinExistence type="predicted"/>
<dbReference type="Pfam" id="PF01436">
    <property type="entry name" value="NHL"/>
    <property type="match status" value="3"/>
</dbReference>
<evidence type="ECO:0000256" key="8">
    <source>
        <dbReference type="PIRSR" id="PIRSR600720-1"/>
    </source>
</evidence>
<feature type="repeat" description="NHL" evidence="11">
    <location>
        <begin position="181"/>
        <end position="220"/>
    </location>
</feature>
<feature type="disulfide bond" evidence="10">
    <location>
        <begin position="190"/>
        <end position="210"/>
    </location>
</feature>
<dbReference type="PROSITE" id="PS51125">
    <property type="entry name" value="NHL"/>
    <property type="match status" value="3"/>
</dbReference>
<keyword evidence="14" id="KW-1185">Reference proteome</keyword>
<evidence type="ECO:0000256" key="3">
    <source>
        <dbReference type="ARBA" id="ARBA00022729"/>
    </source>
</evidence>
<feature type="repeat" description="NHL" evidence="11">
    <location>
        <begin position="241"/>
        <end position="273"/>
    </location>
</feature>
<keyword evidence="5 10" id="KW-1015">Disulfide bond</keyword>
<feature type="binding site" evidence="8">
    <location>
        <position position="262"/>
    </location>
    <ligand>
        <name>a protein</name>
        <dbReference type="ChEBI" id="CHEBI:16541"/>
    </ligand>
    <ligandPart>
        <name>C-terminal Xaa-(2S)-2-hydroxyglycine residue</name>
        <dbReference type="ChEBI" id="CHEBI:142768"/>
    </ligandPart>
</feature>